<evidence type="ECO:0000256" key="1">
    <source>
        <dbReference type="SAM" id="Phobius"/>
    </source>
</evidence>
<proteinExistence type="predicted"/>
<dbReference type="Pfam" id="PF24604">
    <property type="entry name" value="B-barrel_PelB_C"/>
    <property type="match status" value="1"/>
</dbReference>
<dbReference type="Pfam" id="PF13429">
    <property type="entry name" value="TPR_15"/>
    <property type="match status" value="1"/>
</dbReference>
<evidence type="ECO:0000313" key="3">
    <source>
        <dbReference type="EMBL" id="KPC52965.1"/>
    </source>
</evidence>
<evidence type="ECO:0000259" key="2">
    <source>
        <dbReference type="Pfam" id="PF24604"/>
    </source>
</evidence>
<dbReference type="OrthoDB" id="6072349at2"/>
<protein>
    <recommendedName>
        <fullName evidence="2">PelB C-terminal domain-containing protein</fullName>
    </recommendedName>
</protein>
<gene>
    <name evidence="3" type="ORF">WG78_10760</name>
</gene>
<keyword evidence="4" id="KW-1185">Reference proteome</keyword>
<dbReference type="Proteomes" id="UP000037939">
    <property type="component" value="Unassembled WGS sequence"/>
</dbReference>
<evidence type="ECO:0000313" key="4">
    <source>
        <dbReference type="Proteomes" id="UP000037939"/>
    </source>
</evidence>
<dbReference type="Gene3D" id="1.25.40.10">
    <property type="entry name" value="Tetratricopeptide repeat domain"/>
    <property type="match status" value="2"/>
</dbReference>
<dbReference type="EMBL" id="LAQT01000008">
    <property type="protein sequence ID" value="KPC52965.1"/>
    <property type="molecule type" value="Genomic_DNA"/>
</dbReference>
<comment type="caution">
    <text evidence="3">The sequence shown here is derived from an EMBL/GenBank/DDBJ whole genome shotgun (WGS) entry which is preliminary data.</text>
</comment>
<dbReference type="InterPro" id="IPR057306">
    <property type="entry name" value="B-barrel_PelB_C"/>
</dbReference>
<dbReference type="AlphaFoldDB" id="A0A0N0GNQ0"/>
<keyword evidence="1" id="KW-0812">Transmembrane</keyword>
<name>A0A0N0GNQ0_9NEIS</name>
<feature type="transmembrane region" description="Helical" evidence="1">
    <location>
        <begin position="20"/>
        <end position="40"/>
    </location>
</feature>
<feature type="domain" description="PelB C-terminal" evidence="2">
    <location>
        <begin position="947"/>
        <end position="1248"/>
    </location>
</feature>
<dbReference type="STRING" id="857265.WG78_10760"/>
<reference evidence="3 4" key="1">
    <citation type="submission" date="2015-07" db="EMBL/GenBank/DDBJ databases">
        <title>Draft genome sequence of the Amantichitinum ursilacus IGB-41, a new chitin-degrading bacterium.</title>
        <authorList>
            <person name="Kirstahler P."/>
            <person name="Guenther M."/>
            <person name="Grumaz C."/>
            <person name="Rupp S."/>
            <person name="Zibek S."/>
            <person name="Sohn K."/>
        </authorList>
    </citation>
    <scope>NUCLEOTIDE SEQUENCE [LARGE SCALE GENOMIC DNA]</scope>
    <source>
        <strain evidence="3 4">IGB-41</strain>
    </source>
</reference>
<dbReference type="SUPFAM" id="SSF48452">
    <property type="entry name" value="TPR-like"/>
    <property type="match status" value="2"/>
</dbReference>
<organism evidence="3 4">
    <name type="scientific">Amantichitinum ursilacus</name>
    <dbReference type="NCBI Taxonomy" id="857265"/>
    <lineage>
        <taxon>Bacteria</taxon>
        <taxon>Pseudomonadati</taxon>
        <taxon>Pseudomonadota</taxon>
        <taxon>Betaproteobacteria</taxon>
        <taxon>Neisseriales</taxon>
        <taxon>Chitinibacteraceae</taxon>
        <taxon>Amantichitinum</taxon>
    </lineage>
</organism>
<keyword evidence="1" id="KW-0472">Membrane</keyword>
<dbReference type="InterPro" id="IPR011990">
    <property type="entry name" value="TPR-like_helical_dom_sf"/>
</dbReference>
<sequence length="1249" mass="138928">MLPRSSPNAHVEPQERARLVSRWSIAALVIVVAAGLVFLFPRESITRAAALARPEDALATDYLRSELAHHPNDVEVRQTLVGRYARAGNFAEAQRLLAPMAANPETRQQADLARVDLQEAEIATLIPGAPRSAAIDRMHALIVEVTDSWLQHRVVLKPDWLLAKLTQWAPEKLDGVYLALAQRQPADAPRWLGKAADSALAAGDYRASSNAWFAAQSAAIDPAQRRMYFMRGVSALRAGNLGSEAAVAAEAHSQEWRDDRDVLILLINLARASNNPAMADRYARRLLQMSWLHLPNGPRNAITVADYPRALPRFAFALPLRNGLLRTADTVAQPAAPATPHAAYDSESYRLAYDVFVSNKKLADALAVAQAALKAVPADEDWQRRFAQAAEWSGQPAVALAAWRKLAQQTNEDAAWQSVFRLAPSLLDDDALLAAWQHEEQQRALTDKEWLQLVTLFERIGQPIKGAQMFEAAFQRRPVPLLLEQAGWLRQREGDDAGAAQDYQRLMTQFGPRVEWATTLATLRYSHGDLEGAYQAMWQAHTVAAPDNENYWRTLGDLAWYLHHNDQARTALDHLHDQGQWQELDVERMLALLPPKDRLARQALLENAWRTFHQPDFLIDALALDMDRVDYTGAHRLLNSLEPAQLARLEANAGFLVQRARLEQAEHQLPAAQRDITAALALIPDSIELRISIIWLLVEQRDAATLSGVLPRWERAADNNPSLAEAIAAGWQSLGQLNRAIDWSRKLLPQHQDDMLWLSNYADMIEQAGQMDLAWQIRRYAWQNRDVMPARDIDTLVSRLAQTLRFEPIDKAQRTLYAAILQSQTPAGDAMSQSDRDRIDELIYSWHLGQEDDAAARFWYWKRHARQLTDPHYLELAAAVKRGDDEAIARMLARDGVATQPADQAMLAQEAGLWPLAQSLTHYHANGTPDNDALHLSLSDQLLANEPEQVNVGAVRVQGSDVTGTRMLLQGTLALTPNTRLSLAMDRAPLTYEPTGYSQINTHAVVTLSMLGPTNARGNGAEMSLSALANKGRSSYAGFVLHLAGGVEDLGWSLEAAINEQASDDGLLMLLGKQDRVTAQGSWRINRLINGEVQLGYNRFSLQDGTYLGAKTDETLALQYRLPESPFSIRGSVEAAQYSASGNTSGNYADVLPNTDTLGSPELMPQNFHRADIAIGYDLENRNTFRRDIRPFGSIGTGYHSISGRQFEWLIGLGGRVFGSDRLALYGQQNTDASGGQNREYGLNYEFYY</sequence>
<dbReference type="RefSeq" id="WP_083458918.1">
    <property type="nucleotide sequence ID" value="NZ_LAQT01000008.1"/>
</dbReference>
<keyword evidence="1" id="KW-1133">Transmembrane helix</keyword>
<accession>A0A0N0GNQ0</accession>